<evidence type="ECO:0000313" key="5">
    <source>
        <dbReference type="Proteomes" id="UP001596108"/>
    </source>
</evidence>
<gene>
    <name evidence="4" type="ORF">ACFPQ4_02040</name>
</gene>
<evidence type="ECO:0000259" key="2">
    <source>
        <dbReference type="Pfam" id="PF07486"/>
    </source>
</evidence>
<feature type="domain" description="Cell wall hydrolase SleB" evidence="2">
    <location>
        <begin position="236"/>
        <end position="333"/>
    </location>
</feature>
<comment type="caution">
    <text evidence="4">The sequence shown here is derived from an EMBL/GenBank/DDBJ whole genome shotgun (WGS) entry which is preliminary data.</text>
</comment>
<proteinExistence type="predicted"/>
<evidence type="ECO:0000259" key="3">
    <source>
        <dbReference type="Pfam" id="PF07833"/>
    </source>
</evidence>
<organism evidence="4 5">
    <name type="scientific">Cohnella yongneupensis</name>
    <dbReference type="NCBI Taxonomy" id="425006"/>
    <lineage>
        <taxon>Bacteria</taxon>
        <taxon>Bacillati</taxon>
        <taxon>Bacillota</taxon>
        <taxon>Bacilli</taxon>
        <taxon>Bacillales</taxon>
        <taxon>Paenibacillaceae</taxon>
        <taxon>Cohnella</taxon>
    </lineage>
</organism>
<dbReference type="RefSeq" id="WP_378110058.1">
    <property type="nucleotide sequence ID" value="NZ_JBHSNC010000006.1"/>
</dbReference>
<dbReference type="Proteomes" id="UP001596108">
    <property type="component" value="Unassembled WGS sequence"/>
</dbReference>
<dbReference type="InterPro" id="IPR042047">
    <property type="entry name" value="SleB_dom1"/>
</dbReference>
<keyword evidence="1" id="KW-0732">Signal</keyword>
<evidence type="ECO:0000256" key="1">
    <source>
        <dbReference type="SAM" id="SignalP"/>
    </source>
</evidence>
<accession>A0ABW0QUM4</accession>
<dbReference type="Gene3D" id="6.20.240.60">
    <property type="match status" value="1"/>
</dbReference>
<feature type="domain" description="Copper amine oxidase-like N-terminal" evidence="3">
    <location>
        <begin position="49"/>
        <end position="154"/>
    </location>
</feature>
<dbReference type="InterPro" id="IPR011105">
    <property type="entry name" value="Cell_wall_hydrolase_SleB"/>
</dbReference>
<dbReference type="EMBL" id="JBHSNC010000006">
    <property type="protein sequence ID" value="MFC5528236.1"/>
    <property type="molecule type" value="Genomic_DNA"/>
</dbReference>
<name>A0ABW0QUM4_9BACL</name>
<feature type="chain" id="PRO_5046713993" evidence="1">
    <location>
        <begin position="35"/>
        <end position="335"/>
    </location>
</feature>
<keyword evidence="5" id="KW-1185">Reference proteome</keyword>
<reference evidence="5" key="1">
    <citation type="journal article" date="2019" name="Int. J. Syst. Evol. Microbiol.">
        <title>The Global Catalogue of Microorganisms (GCM) 10K type strain sequencing project: providing services to taxonomists for standard genome sequencing and annotation.</title>
        <authorList>
            <consortium name="The Broad Institute Genomics Platform"/>
            <consortium name="The Broad Institute Genome Sequencing Center for Infectious Disease"/>
            <person name="Wu L."/>
            <person name="Ma J."/>
        </authorList>
    </citation>
    <scope>NUCLEOTIDE SEQUENCE [LARGE SCALE GENOMIC DNA]</scope>
    <source>
        <strain evidence="5">CGMCC 1.18578</strain>
    </source>
</reference>
<sequence length="335" mass="36947">MSLVQKMKKRIGKPMLVAIGALLLSATIPLTAVAAQEKVTEAENVKIELDGQTIKLADPIREKADRLYLPVAQLAKMFGAKVDWDAKNEEATIDTKYGDRIVLGNGVPVVYFNDARYIMDAFPFETDGRMYVPLRDAAELLHAKVSWNDEERTAVLESVPLAVVTEELGLAEISKQVGSSPKELLKRNELDSEDAIVTGKKLRVVIPSLMDHAAKPFTDKDRLLLAKITQVEAGDESYESQLAVANVILNRVKNPQFPDTIKDVIYSGKQFPPAHNGLLDRSVPQADALRAAKDALNGKSNVEDAVYFYNPKVSKGEFWASLTVIDTIGSHRYAK</sequence>
<dbReference type="GO" id="GO:0016787">
    <property type="term" value="F:hydrolase activity"/>
    <property type="evidence" value="ECO:0007669"/>
    <property type="project" value="UniProtKB-KW"/>
</dbReference>
<evidence type="ECO:0000313" key="4">
    <source>
        <dbReference type="EMBL" id="MFC5528236.1"/>
    </source>
</evidence>
<keyword evidence="4" id="KW-0378">Hydrolase</keyword>
<dbReference type="InterPro" id="IPR036582">
    <property type="entry name" value="Mao_N_sf"/>
</dbReference>
<dbReference type="Gene3D" id="1.10.10.2520">
    <property type="entry name" value="Cell wall hydrolase SleB, domain 1"/>
    <property type="match status" value="1"/>
</dbReference>
<dbReference type="Pfam" id="PF07486">
    <property type="entry name" value="Hydrolase_2"/>
    <property type="match status" value="1"/>
</dbReference>
<dbReference type="InterPro" id="IPR012854">
    <property type="entry name" value="Cu_amine_oxidase-like_N"/>
</dbReference>
<dbReference type="SUPFAM" id="SSF55383">
    <property type="entry name" value="Copper amine oxidase, domain N"/>
    <property type="match status" value="1"/>
</dbReference>
<feature type="signal peptide" evidence="1">
    <location>
        <begin position="1"/>
        <end position="34"/>
    </location>
</feature>
<dbReference type="Gene3D" id="3.30.457.10">
    <property type="entry name" value="Copper amine oxidase-like, N-terminal domain"/>
    <property type="match status" value="1"/>
</dbReference>
<protein>
    <submittedName>
        <fullName evidence="4">Cell wall hydrolase</fullName>
    </submittedName>
</protein>
<dbReference type="Pfam" id="PF07833">
    <property type="entry name" value="Cu_amine_oxidN1"/>
    <property type="match status" value="1"/>
</dbReference>